<dbReference type="Gene3D" id="1.10.287.130">
    <property type="match status" value="1"/>
</dbReference>
<accession>A0A516GYG9</accession>
<dbReference type="RefSeq" id="WP_144067526.1">
    <property type="nucleotide sequence ID" value="NZ_CP041636.1"/>
</dbReference>
<dbReference type="OrthoDB" id="9803702at2"/>
<dbReference type="InterPro" id="IPR018762">
    <property type="entry name" value="ChpT_C"/>
</dbReference>
<proteinExistence type="predicted"/>
<evidence type="ECO:0000313" key="3">
    <source>
        <dbReference type="Proteomes" id="UP000317496"/>
    </source>
</evidence>
<evidence type="ECO:0000313" key="2">
    <source>
        <dbReference type="EMBL" id="QDO96545.1"/>
    </source>
</evidence>
<dbReference type="AlphaFoldDB" id="A0A516GYG9"/>
<dbReference type="InterPro" id="IPR036890">
    <property type="entry name" value="HATPase_C_sf"/>
</dbReference>
<dbReference type="Pfam" id="PF10090">
    <property type="entry name" value="HPTransfase"/>
    <property type="match status" value="1"/>
</dbReference>
<dbReference type="KEGG" id="fer:FNB15_04310"/>
<dbReference type="Proteomes" id="UP000317496">
    <property type="component" value="Chromosome"/>
</dbReference>
<keyword evidence="3" id="KW-1185">Reference proteome</keyword>
<sequence length="204" mass="21223">MASETTDLVALICSRLCHDLAGSIGAVNNGVELLAEETDAAMREEAIGLIAQSASDAARRLSFFRLALGSSGSMTEPMAYTEFTRVAKAYFAGGKLSLLLPATTEPLSKPLGKALLLGLSLAAQALPRGGSLSLVKDARAWLIRAEGTTLRWTDDVALGLGDGAVPAEPVAAIARYARDLAASAGHRLQAEPGETSLVLRFTAN</sequence>
<name>A0A516GYG9_9PROT</name>
<organism evidence="2 3">
    <name type="scientific">Ferrovibrio terrae</name>
    <dbReference type="NCBI Taxonomy" id="2594003"/>
    <lineage>
        <taxon>Bacteria</taxon>
        <taxon>Pseudomonadati</taxon>
        <taxon>Pseudomonadota</taxon>
        <taxon>Alphaproteobacteria</taxon>
        <taxon>Rhodospirillales</taxon>
        <taxon>Rhodospirillaceae</taxon>
        <taxon>Ferrovibrio</taxon>
    </lineage>
</organism>
<evidence type="ECO:0000259" key="1">
    <source>
        <dbReference type="Pfam" id="PF10090"/>
    </source>
</evidence>
<protein>
    <recommendedName>
        <fullName evidence="1">Histidine phosphotransferase ChpT C-terminal domain-containing protein</fullName>
    </recommendedName>
</protein>
<dbReference type="EMBL" id="CP041636">
    <property type="protein sequence ID" value="QDO96545.1"/>
    <property type="molecule type" value="Genomic_DNA"/>
</dbReference>
<reference evidence="2 3" key="1">
    <citation type="submission" date="2019-07" db="EMBL/GenBank/DDBJ databases">
        <title>Genome sequencing for Ferrovibrio sp. K5.</title>
        <authorList>
            <person name="Park S.-J."/>
        </authorList>
    </citation>
    <scope>NUCLEOTIDE SEQUENCE [LARGE SCALE GENOMIC DNA]</scope>
    <source>
        <strain evidence="2 3">K5</strain>
    </source>
</reference>
<gene>
    <name evidence="2" type="ORF">FNB15_04310</name>
</gene>
<dbReference type="Gene3D" id="3.30.565.10">
    <property type="entry name" value="Histidine kinase-like ATPase, C-terminal domain"/>
    <property type="match status" value="1"/>
</dbReference>
<feature type="domain" description="Histidine phosphotransferase ChpT C-terminal" evidence="1">
    <location>
        <begin position="82"/>
        <end position="195"/>
    </location>
</feature>